<evidence type="ECO:0000313" key="1">
    <source>
        <dbReference type="EMBL" id="QSQ12360.1"/>
    </source>
</evidence>
<dbReference type="Proteomes" id="UP000663090">
    <property type="component" value="Chromosome"/>
</dbReference>
<name>A0ABX7N0X1_9BACT</name>
<accession>A0ABX7N0X1</accession>
<reference evidence="1 2" key="1">
    <citation type="submission" date="2021-02" db="EMBL/GenBank/DDBJ databases">
        <title>De Novo genome assembly of isolated myxobacteria.</title>
        <authorList>
            <person name="Stevens D.C."/>
        </authorList>
    </citation>
    <scope>NUCLEOTIDE SEQUENCE [LARGE SCALE GENOMIC DNA]</scope>
    <source>
        <strain evidence="1 2">SCHIC003</strain>
    </source>
</reference>
<proteinExistence type="predicted"/>
<gene>
    <name evidence="1" type="ORF">JY572_28920</name>
</gene>
<sequence length="81" mass="8922">MSGEQVVYQSPLLYRVLREAGGELVIEVVVGGIAMDAVRVRLTEREAEDFAREGHAFSDKLARAIMAQPSFGGRAYEPPTR</sequence>
<protein>
    <submittedName>
        <fullName evidence="1">Uncharacterized protein</fullName>
    </submittedName>
</protein>
<evidence type="ECO:0000313" key="2">
    <source>
        <dbReference type="Proteomes" id="UP000663090"/>
    </source>
</evidence>
<keyword evidence="2" id="KW-1185">Reference proteome</keyword>
<dbReference type="RefSeq" id="WP_206714089.1">
    <property type="nucleotide sequence ID" value="NZ_CP071091.1"/>
</dbReference>
<dbReference type="EMBL" id="CP071091">
    <property type="protein sequence ID" value="QSQ12360.1"/>
    <property type="molecule type" value="Genomic_DNA"/>
</dbReference>
<organism evidence="1 2">
    <name type="scientific">Myxococcus landrumensis</name>
    <dbReference type="NCBI Taxonomy" id="2813577"/>
    <lineage>
        <taxon>Bacteria</taxon>
        <taxon>Pseudomonadati</taxon>
        <taxon>Myxococcota</taxon>
        <taxon>Myxococcia</taxon>
        <taxon>Myxococcales</taxon>
        <taxon>Cystobacterineae</taxon>
        <taxon>Myxococcaceae</taxon>
        <taxon>Myxococcus</taxon>
    </lineage>
</organism>